<organism evidence="1 2">
    <name type="scientific">Cotesia glomerata</name>
    <name type="common">Lepidopteran parasitic wasp</name>
    <name type="synonym">Apanteles glomeratus</name>
    <dbReference type="NCBI Taxonomy" id="32391"/>
    <lineage>
        <taxon>Eukaryota</taxon>
        <taxon>Metazoa</taxon>
        <taxon>Ecdysozoa</taxon>
        <taxon>Arthropoda</taxon>
        <taxon>Hexapoda</taxon>
        <taxon>Insecta</taxon>
        <taxon>Pterygota</taxon>
        <taxon>Neoptera</taxon>
        <taxon>Endopterygota</taxon>
        <taxon>Hymenoptera</taxon>
        <taxon>Apocrita</taxon>
        <taxon>Ichneumonoidea</taxon>
        <taxon>Braconidae</taxon>
        <taxon>Microgastrinae</taxon>
        <taxon>Cotesia</taxon>
    </lineage>
</organism>
<accession>A0AAV7IY59</accession>
<protein>
    <submittedName>
        <fullName evidence="1">Uncharacterized protein</fullName>
    </submittedName>
</protein>
<proteinExistence type="predicted"/>
<evidence type="ECO:0000313" key="2">
    <source>
        <dbReference type="Proteomes" id="UP000826195"/>
    </source>
</evidence>
<evidence type="ECO:0000313" key="1">
    <source>
        <dbReference type="EMBL" id="KAH0560749.1"/>
    </source>
</evidence>
<dbReference type="Proteomes" id="UP000826195">
    <property type="component" value="Unassembled WGS sequence"/>
</dbReference>
<dbReference type="AlphaFoldDB" id="A0AAV7IY59"/>
<name>A0AAV7IY59_COTGL</name>
<sequence length="212" mass="23275">MKNAGEEMHENRLPVAIIHQGPSPPDKLQAISQRNFLSPLVLAVHSTTRTGAGTPVVGVLFVVLVGVPGVRASTLQGIVFDVASGIENPREHLPIIRAINRFNIMQIPTDRDPCPPSNRRNRRNVANRSAVLGKGLSFKILQAKTADEKMLKHLLRVPSSRINIDRCNKGIKGEKLSLIESDHTRRPPLFLFKHYISISIGGIGSGGPRRRS</sequence>
<gene>
    <name evidence="1" type="ORF">KQX54_008067</name>
</gene>
<comment type="caution">
    <text evidence="1">The sequence shown here is derived from an EMBL/GenBank/DDBJ whole genome shotgun (WGS) entry which is preliminary data.</text>
</comment>
<reference evidence="1 2" key="1">
    <citation type="journal article" date="2021" name="J. Hered.">
        <title>A chromosome-level genome assembly of the parasitoid wasp, Cotesia glomerata (Hymenoptera: Braconidae).</title>
        <authorList>
            <person name="Pinto B.J."/>
            <person name="Weis J.J."/>
            <person name="Gamble T."/>
            <person name="Ode P.J."/>
            <person name="Paul R."/>
            <person name="Zaspel J.M."/>
        </authorList>
    </citation>
    <scope>NUCLEOTIDE SEQUENCE [LARGE SCALE GENOMIC DNA]</scope>
    <source>
        <strain evidence="1">CgM1</strain>
    </source>
</reference>
<dbReference type="EMBL" id="JAHXZJ010000374">
    <property type="protein sequence ID" value="KAH0560749.1"/>
    <property type="molecule type" value="Genomic_DNA"/>
</dbReference>
<keyword evidence="2" id="KW-1185">Reference proteome</keyword>